<evidence type="ECO:0000259" key="4">
    <source>
        <dbReference type="Pfam" id="PF00891"/>
    </source>
</evidence>
<dbReference type="PANTHER" id="PTHR43712">
    <property type="entry name" value="PUTATIVE (AFU_ORTHOLOGUE AFUA_4G14580)-RELATED"/>
    <property type="match status" value="1"/>
</dbReference>
<dbReference type="InterPro" id="IPR036390">
    <property type="entry name" value="WH_DNA-bd_sf"/>
</dbReference>
<dbReference type="SUPFAM" id="SSF53335">
    <property type="entry name" value="S-adenosyl-L-methionine-dependent methyltransferases"/>
    <property type="match status" value="1"/>
</dbReference>
<dbReference type="Pfam" id="PF00891">
    <property type="entry name" value="Methyltransf_2"/>
    <property type="match status" value="1"/>
</dbReference>
<evidence type="ECO:0000259" key="5">
    <source>
        <dbReference type="Pfam" id="PF08100"/>
    </source>
</evidence>
<organism evidence="6 7">
    <name type="scientific">Aspergillus granulosus</name>
    <dbReference type="NCBI Taxonomy" id="176169"/>
    <lineage>
        <taxon>Eukaryota</taxon>
        <taxon>Fungi</taxon>
        <taxon>Dikarya</taxon>
        <taxon>Ascomycota</taxon>
        <taxon>Pezizomycotina</taxon>
        <taxon>Eurotiomycetes</taxon>
        <taxon>Eurotiomycetidae</taxon>
        <taxon>Eurotiales</taxon>
        <taxon>Aspergillaceae</taxon>
        <taxon>Aspergillus</taxon>
        <taxon>Aspergillus subgen. Nidulantes</taxon>
    </lineage>
</organism>
<dbReference type="GO" id="GO:0032259">
    <property type="term" value="P:methylation"/>
    <property type="evidence" value="ECO:0007669"/>
    <property type="project" value="UniProtKB-KW"/>
</dbReference>
<evidence type="ECO:0000256" key="1">
    <source>
        <dbReference type="ARBA" id="ARBA00022603"/>
    </source>
</evidence>
<feature type="domain" description="O-methyltransferase dimerisation" evidence="5">
    <location>
        <begin position="58"/>
        <end position="126"/>
    </location>
</feature>
<keyword evidence="2" id="KW-0808">Transferase</keyword>
<gene>
    <name evidence="6" type="ORF">BJX63DRAFT_413744</name>
</gene>
<dbReference type="Pfam" id="PF08100">
    <property type="entry name" value="Dimerisation"/>
    <property type="match status" value="1"/>
</dbReference>
<dbReference type="Gene3D" id="3.40.50.150">
    <property type="entry name" value="Vaccinia Virus protein VP39"/>
    <property type="match status" value="1"/>
</dbReference>
<keyword evidence="1 6" id="KW-0489">Methyltransferase</keyword>
<evidence type="ECO:0000256" key="3">
    <source>
        <dbReference type="ARBA" id="ARBA00022691"/>
    </source>
</evidence>
<dbReference type="InterPro" id="IPR016461">
    <property type="entry name" value="COMT-like"/>
</dbReference>
<dbReference type="Gene3D" id="1.10.10.10">
    <property type="entry name" value="Winged helix-like DNA-binding domain superfamily/Winged helix DNA-binding domain"/>
    <property type="match status" value="1"/>
</dbReference>
<dbReference type="GO" id="GO:0008168">
    <property type="term" value="F:methyltransferase activity"/>
    <property type="evidence" value="ECO:0007669"/>
    <property type="project" value="UniProtKB-KW"/>
</dbReference>
<dbReference type="InterPro" id="IPR036388">
    <property type="entry name" value="WH-like_DNA-bd_sf"/>
</dbReference>
<dbReference type="PROSITE" id="PS51683">
    <property type="entry name" value="SAM_OMT_II"/>
    <property type="match status" value="1"/>
</dbReference>
<dbReference type="EMBL" id="JBFXLT010000161">
    <property type="protein sequence ID" value="KAL2802849.1"/>
    <property type="molecule type" value="Genomic_DNA"/>
</dbReference>
<protein>
    <submittedName>
        <fullName evidence="6">S-adenosyl-L-methionine-dependent methyltransferase</fullName>
    </submittedName>
</protein>
<reference evidence="6 7" key="1">
    <citation type="submission" date="2024-07" db="EMBL/GenBank/DDBJ databases">
        <title>Section-level genome sequencing and comparative genomics of Aspergillus sections Usti and Cavernicolus.</title>
        <authorList>
            <consortium name="Lawrence Berkeley National Laboratory"/>
            <person name="Nybo J.L."/>
            <person name="Vesth T.C."/>
            <person name="Theobald S."/>
            <person name="Frisvad J.C."/>
            <person name="Larsen T.O."/>
            <person name="Kjaerboelling I."/>
            <person name="Rothschild-Mancinelli K."/>
            <person name="Lyhne E.K."/>
            <person name="Kogle M.E."/>
            <person name="Barry K."/>
            <person name="Clum A."/>
            <person name="Na H."/>
            <person name="Ledsgaard L."/>
            <person name="Lin J."/>
            <person name="Lipzen A."/>
            <person name="Kuo A."/>
            <person name="Riley R."/>
            <person name="Mondo S."/>
            <person name="Labutti K."/>
            <person name="Haridas S."/>
            <person name="Pangalinan J."/>
            <person name="Salamov A.A."/>
            <person name="Simmons B.A."/>
            <person name="Magnuson J.K."/>
            <person name="Chen J."/>
            <person name="Drula E."/>
            <person name="Henrissat B."/>
            <person name="Wiebenga A."/>
            <person name="Lubbers R.J."/>
            <person name="Gomes A.C."/>
            <person name="Makela M.R."/>
            <person name="Stajich J."/>
            <person name="Grigoriev I.V."/>
            <person name="Mortensen U.H."/>
            <person name="De Vries R.P."/>
            <person name="Baker S.E."/>
            <person name="Andersen M.R."/>
        </authorList>
    </citation>
    <scope>NUCLEOTIDE SEQUENCE [LARGE SCALE GENOMIC DNA]</scope>
    <source>
        <strain evidence="6 7">CBS 588.65</strain>
    </source>
</reference>
<feature type="domain" description="O-methyltransferase C-terminal" evidence="4">
    <location>
        <begin position="231"/>
        <end position="377"/>
    </location>
</feature>
<dbReference type="Proteomes" id="UP001610334">
    <property type="component" value="Unassembled WGS sequence"/>
</dbReference>
<dbReference type="InterPro" id="IPR001077">
    <property type="entry name" value="COMT_C"/>
</dbReference>
<proteinExistence type="predicted"/>
<dbReference type="PANTHER" id="PTHR43712:SF1">
    <property type="entry name" value="HYPOTHETICAL O-METHYLTRANSFERASE (EUROFUNG)-RELATED"/>
    <property type="match status" value="1"/>
</dbReference>
<dbReference type="InterPro" id="IPR029063">
    <property type="entry name" value="SAM-dependent_MTases_sf"/>
</dbReference>
<keyword evidence="3" id="KW-0949">S-adenosyl-L-methionine</keyword>
<evidence type="ECO:0000313" key="6">
    <source>
        <dbReference type="EMBL" id="KAL2802849.1"/>
    </source>
</evidence>
<dbReference type="InterPro" id="IPR012967">
    <property type="entry name" value="COMT_dimerisation"/>
</dbReference>
<evidence type="ECO:0000313" key="7">
    <source>
        <dbReference type="Proteomes" id="UP001610334"/>
    </source>
</evidence>
<comment type="caution">
    <text evidence="6">The sequence shown here is derived from an EMBL/GenBank/DDBJ whole genome shotgun (WGS) entry which is preliminary data.</text>
</comment>
<name>A0ABR4GUU5_9EURO</name>
<dbReference type="PIRSF" id="PIRSF005739">
    <property type="entry name" value="O-mtase"/>
    <property type="match status" value="1"/>
</dbReference>
<accession>A0ABR4GUU5</accession>
<sequence>MSSVSSILESLAAAGKAFDKDEAGSREALIDLGRALVAQLEIPSEFLQRTFWAEPAQSAIIRMAVDTKLFQHLKEAGSAGLSASALSQKTGIDGVLLQRLARHLVAMYLIAFQDGTFRATTLSNGLAEENYQHSICFCYDTARPSFNGFPEHFKKRGYQSPTLGTLDGPFQEAHKSNLPFFDWLIATPPNLQHFDSFMSAYRAGKANWYDPGFYPVPERMIEGFDSSTSDVLLVDVGGGRGHDVTFFAAQHAGHPGKVILQDREPVIAGVLEATTASRPFEAQAHDFFTPQPIQGARAYSLHSILHDWSDEDGVKILQNLVPALKKGYSRVLLNEIVVSEEKPTLAATNMDLMMLAHFAVRERTEKEWTEILEKAGLKIVKIWTYPGVAESLIEAELA</sequence>
<evidence type="ECO:0000256" key="2">
    <source>
        <dbReference type="ARBA" id="ARBA00022679"/>
    </source>
</evidence>
<keyword evidence="7" id="KW-1185">Reference proteome</keyword>
<dbReference type="SUPFAM" id="SSF46785">
    <property type="entry name" value="Winged helix' DNA-binding domain"/>
    <property type="match status" value="1"/>
</dbReference>